<dbReference type="Pfam" id="PF00170">
    <property type="entry name" value="bZIP_1"/>
    <property type="match status" value="1"/>
</dbReference>
<dbReference type="InterPro" id="IPR043452">
    <property type="entry name" value="BZIP46-like"/>
</dbReference>
<dbReference type="GO" id="GO:0005634">
    <property type="term" value="C:nucleus"/>
    <property type="evidence" value="ECO:0007669"/>
    <property type="project" value="UniProtKB-SubCell"/>
</dbReference>
<accession>A0AAV0CP37</accession>
<keyword evidence="4" id="KW-0175">Coiled coil</keyword>
<dbReference type="InterPro" id="IPR004827">
    <property type="entry name" value="bZIP"/>
</dbReference>
<dbReference type="AlphaFoldDB" id="A0AAV0CP37"/>
<dbReference type="Gene3D" id="1.20.5.170">
    <property type="match status" value="1"/>
</dbReference>
<evidence type="ECO:0000259" key="5">
    <source>
        <dbReference type="PROSITE" id="PS50217"/>
    </source>
</evidence>
<evidence type="ECO:0000256" key="3">
    <source>
        <dbReference type="ARBA" id="ARBA00023242"/>
    </source>
</evidence>
<sequence>MWDDFVSKEGTADTCRLQQALHRRGRRSQRHASPTPSPFFLLQRFQTWSRMGSYLNFKNSGEAPLSRETSIYSLTFDELQSTNGGFGKDFGSMNMEDLMKNIWTAEEESNQPLASPAPNSFLAIPRTLSQKTVDDVWKDFQKETVSKSYGEITLEDFLVRAGVVREDRMVNSGGADSAKQEQQLLQPPLYANQSTAPFVSPVVGISPPPIIPNSNMDRPSLSHSPYTFNEGGSGGSGRRGCGGSLEKVVERRRRRMIKNRESAARSRARKQAYTIELEAEVARQKEINAQLRKRQSELLEMQKELEEKPRVPRDGKSICLRRTLTGPV</sequence>
<feature type="domain" description="BZIP" evidence="5">
    <location>
        <begin position="249"/>
        <end position="307"/>
    </location>
</feature>
<protein>
    <recommendedName>
        <fullName evidence="5">BZIP domain-containing protein</fullName>
    </recommendedName>
</protein>
<dbReference type="PANTHER" id="PTHR22952">
    <property type="entry name" value="CAMP-RESPONSE ELEMENT BINDING PROTEIN-RELATED"/>
    <property type="match status" value="1"/>
</dbReference>
<evidence type="ECO:0000313" key="7">
    <source>
        <dbReference type="Proteomes" id="UP001152523"/>
    </source>
</evidence>
<gene>
    <name evidence="6" type="ORF">CEPIT_LOCUS7049</name>
</gene>
<dbReference type="PROSITE" id="PS50217">
    <property type="entry name" value="BZIP"/>
    <property type="match status" value="1"/>
</dbReference>
<dbReference type="SUPFAM" id="SSF57959">
    <property type="entry name" value="Leucine zipper domain"/>
    <property type="match status" value="1"/>
</dbReference>
<dbReference type="CDD" id="cd14707">
    <property type="entry name" value="bZIP_plant_BZIP46"/>
    <property type="match status" value="1"/>
</dbReference>
<keyword evidence="2" id="KW-0238">DNA-binding</keyword>
<dbReference type="InterPro" id="IPR046347">
    <property type="entry name" value="bZIP_sf"/>
</dbReference>
<evidence type="ECO:0000256" key="4">
    <source>
        <dbReference type="SAM" id="Coils"/>
    </source>
</evidence>
<name>A0AAV0CP37_9ASTE</name>
<evidence type="ECO:0000313" key="6">
    <source>
        <dbReference type="EMBL" id="CAH9079780.1"/>
    </source>
</evidence>
<dbReference type="GO" id="GO:0003677">
    <property type="term" value="F:DNA binding"/>
    <property type="evidence" value="ECO:0007669"/>
    <property type="project" value="UniProtKB-KW"/>
</dbReference>
<dbReference type="GO" id="GO:0003700">
    <property type="term" value="F:DNA-binding transcription factor activity"/>
    <property type="evidence" value="ECO:0007669"/>
    <property type="project" value="InterPro"/>
</dbReference>
<keyword evidence="7" id="KW-1185">Reference proteome</keyword>
<comment type="subcellular location">
    <subcellularLocation>
        <location evidence="1">Nucleus</location>
    </subcellularLocation>
</comment>
<dbReference type="Proteomes" id="UP001152523">
    <property type="component" value="Unassembled WGS sequence"/>
</dbReference>
<comment type="caution">
    <text evidence="6">The sequence shown here is derived from an EMBL/GenBank/DDBJ whole genome shotgun (WGS) entry which is preliminary data.</text>
</comment>
<evidence type="ECO:0000256" key="2">
    <source>
        <dbReference type="ARBA" id="ARBA00023125"/>
    </source>
</evidence>
<dbReference type="GO" id="GO:0045893">
    <property type="term" value="P:positive regulation of DNA-templated transcription"/>
    <property type="evidence" value="ECO:0007669"/>
    <property type="project" value="InterPro"/>
</dbReference>
<dbReference type="SMART" id="SM00338">
    <property type="entry name" value="BRLZ"/>
    <property type="match status" value="1"/>
</dbReference>
<proteinExistence type="predicted"/>
<dbReference type="PANTHER" id="PTHR22952:SF463">
    <property type="entry name" value="ABSCISIC ACID-INSENSITIVE 5-LIKE PROTEIN 7"/>
    <property type="match status" value="1"/>
</dbReference>
<reference evidence="6" key="1">
    <citation type="submission" date="2022-07" db="EMBL/GenBank/DDBJ databases">
        <authorList>
            <person name="Macas J."/>
            <person name="Novak P."/>
            <person name="Neumann P."/>
        </authorList>
    </citation>
    <scope>NUCLEOTIDE SEQUENCE</scope>
</reference>
<keyword evidence="3" id="KW-0539">Nucleus</keyword>
<feature type="coiled-coil region" evidence="4">
    <location>
        <begin position="274"/>
        <end position="308"/>
    </location>
</feature>
<dbReference type="EMBL" id="CAMAPF010000033">
    <property type="protein sequence ID" value="CAH9079780.1"/>
    <property type="molecule type" value="Genomic_DNA"/>
</dbReference>
<organism evidence="6 7">
    <name type="scientific">Cuscuta epithymum</name>
    <dbReference type="NCBI Taxonomy" id="186058"/>
    <lineage>
        <taxon>Eukaryota</taxon>
        <taxon>Viridiplantae</taxon>
        <taxon>Streptophyta</taxon>
        <taxon>Embryophyta</taxon>
        <taxon>Tracheophyta</taxon>
        <taxon>Spermatophyta</taxon>
        <taxon>Magnoliopsida</taxon>
        <taxon>eudicotyledons</taxon>
        <taxon>Gunneridae</taxon>
        <taxon>Pentapetalae</taxon>
        <taxon>asterids</taxon>
        <taxon>lamiids</taxon>
        <taxon>Solanales</taxon>
        <taxon>Convolvulaceae</taxon>
        <taxon>Cuscuteae</taxon>
        <taxon>Cuscuta</taxon>
        <taxon>Cuscuta subgen. Cuscuta</taxon>
    </lineage>
</organism>
<evidence type="ECO:0000256" key="1">
    <source>
        <dbReference type="ARBA" id="ARBA00004123"/>
    </source>
</evidence>
<dbReference type="PROSITE" id="PS00036">
    <property type="entry name" value="BZIP_BASIC"/>
    <property type="match status" value="1"/>
</dbReference>